<dbReference type="SUPFAM" id="SSF55008">
    <property type="entry name" value="HMA, heavy metal-associated domain"/>
    <property type="match status" value="1"/>
</dbReference>
<dbReference type="SFLD" id="SFLDF00027">
    <property type="entry name" value="p-type_atpase"/>
    <property type="match status" value="1"/>
</dbReference>
<evidence type="ECO:0000256" key="13">
    <source>
        <dbReference type="ARBA" id="ARBA00038904"/>
    </source>
</evidence>
<dbReference type="NCBIfam" id="TIGR01494">
    <property type="entry name" value="ATPase_P-type"/>
    <property type="match status" value="1"/>
</dbReference>
<dbReference type="PANTHER" id="PTHR43520:SF8">
    <property type="entry name" value="P-TYPE CU(+) TRANSPORTER"/>
    <property type="match status" value="1"/>
</dbReference>
<evidence type="ECO:0000256" key="8">
    <source>
        <dbReference type="ARBA" id="ARBA00022840"/>
    </source>
</evidence>
<dbReference type="InterPro" id="IPR059000">
    <property type="entry name" value="ATPase_P-type_domA"/>
</dbReference>
<dbReference type="SUPFAM" id="SSF81653">
    <property type="entry name" value="Calcium ATPase, transduction domain A"/>
    <property type="match status" value="1"/>
</dbReference>
<dbReference type="SUPFAM" id="SSF81665">
    <property type="entry name" value="Calcium ATPase, transmembrane domain M"/>
    <property type="match status" value="1"/>
</dbReference>
<dbReference type="NCBIfam" id="TIGR01511">
    <property type="entry name" value="ATPase-IB1_Cu"/>
    <property type="match status" value="1"/>
</dbReference>
<keyword evidence="6 16" id="KW-0479">Metal-binding</keyword>
<evidence type="ECO:0000256" key="6">
    <source>
        <dbReference type="ARBA" id="ARBA00022723"/>
    </source>
</evidence>
<feature type="transmembrane region" description="Helical" evidence="16">
    <location>
        <begin position="271"/>
        <end position="289"/>
    </location>
</feature>
<comment type="similarity">
    <text evidence="3 16">Belongs to the cation transport ATPase (P-type) (TC 3.A.3) family. Type IB subfamily.</text>
</comment>
<keyword evidence="11 16" id="KW-0472">Membrane</keyword>
<dbReference type="Gene3D" id="3.40.50.1000">
    <property type="entry name" value="HAD superfamily/HAD-like"/>
    <property type="match status" value="1"/>
</dbReference>
<dbReference type="InterPro" id="IPR023299">
    <property type="entry name" value="ATPase_P-typ_cyto_dom_N"/>
</dbReference>
<proteinExistence type="inferred from homology"/>
<dbReference type="InterPro" id="IPR027256">
    <property type="entry name" value="P-typ_ATPase_IB"/>
</dbReference>
<gene>
    <name evidence="18" type="ORF">Sdiek1_2326</name>
</gene>
<dbReference type="InterPro" id="IPR021993">
    <property type="entry name" value="ATPase-cat-bd"/>
</dbReference>
<dbReference type="SFLD" id="SFLDG00002">
    <property type="entry name" value="C1.7:_P-type_atpase_like"/>
    <property type="match status" value="1"/>
</dbReference>
<evidence type="ECO:0000256" key="14">
    <source>
        <dbReference type="ARBA" id="ARBA00040690"/>
    </source>
</evidence>
<evidence type="ECO:0000313" key="18">
    <source>
        <dbReference type="EMBL" id="ARU49477.1"/>
    </source>
</evidence>
<evidence type="ECO:0000256" key="3">
    <source>
        <dbReference type="ARBA" id="ARBA00006024"/>
    </source>
</evidence>
<dbReference type="PRINTS" id="PR00119">
    <property type="entry name" value="CATATPASE"/>
</dbReference>
<dbReference type="PROSITE" id="PS00154">
    <property type="entry name" value="ATPASE_E1_E2"/>
    <property type="match status" value="1"/>
</dbReference>
<keyword evidence="9" id="KW-1278">Translocase</keyword>
<dbReference type="KEGG" id="suls:Sdiek1_2326"/>
<evidence type="ECO:0000256" key="11">
    <source>
        <dbReference type="ARBA" id="ARBA00023136"/>
    </source>
</evidence>
<feature type="transmembrane region" description="Helical" evidence="16">
    <location>
        <begin position="210"/>
        <end position="231"/>
    </location>
</feature>
<dbReference type="Gene3D" id="2.70.150.10">
    <property type="entry name" value="Calcium-transporting ATPase, cytoplasmic transduction domain A"/>
    <property type="match status" value="1"/>
</dbReference>
<dbReference type="GO" id="GO:0012505">
    <property type="term" value="C:endomembrane system"/>
    <property type="evidence" value="ECO:0007669"/>
    <property type="project" value="UniProtKB-SubCell"/>
</dbReference>
<feature type="domain" description="HMA" evidence="17">
    <location>
        <begin position="90"/>
        <end position="156"/>
    </location>
</feature>
<evidence type="ECO:0000256" key="7">
    <source>
        <dbReference type="ARBA" id="ARBA00022741"/>
    </source>
</evidence>
<dbReference type="EC" id="7.2.2.9" evidence="13"/>
<dbReference type="Gene3D" id="3.40.1110.10">
    <property type="entry name" value="Calcium-transporting ATPase, cytoplasmic domain N"/>
    <property type="match status" value="1"/>
</dbReference>
<sequence length="806" mass="88653">MSKQRCDHCHLEYETSMLLPDTSFNPPKFFCCKGCQGVFHLLSDEGLSTFYTKMGETTLTPPKATLDDVNRFDLDGFVSKYVKKSKEGFSEIALIIEGIHCSACVWLNEKVLSRQEGIVEVSISYTNHKAKIVWDESLIKLSEIIETIRSIGYNAYPYDPKSGEERATAQRREYYSKLLVGIFATMNVMWIAIAQYAGYFTGMQSNIKNILNFAEFVLATPTLFYTGSVYFKGAYYGIKHRYITMDFLVATGATLTYIFSLYAMFSHNAEVYFDSVTMIVTFVFAGKYLEVLTKKKAVDTLDAFGSSMPTEVTLIKGDEKILTSVESVEIGEIIEVRAGDKVAIDGVITEGEGSFDLSRLNGESIPILAQKGDKILSGSICLDSVIHYQATNTFSSSMFSKLVCLLEDAMNKKPKIEKLANQISGYFSRTILLLAFSTLLFWFYQSGSFEKGLIIAISVIVIACPCALSLATPVATIVGIGLAAKKGILFKEAGFLESMAKCNTLVLDKTGTITKGKPEVVMYEYAYTFDRSLLYALVNSSNHPISQGVARFLKEDETTLHVKSLEQIKTVEAKGVRAIAEGYELLGGNAKMMEEAGIEVLLPKGFESLSHYFFAIDGKLMAIFGLKDALKEGAKESIEALKALGLEIVMLSGDHAKVTQEIAEEVGIKTYEAGLFPHEKAAYIETLRQKGQRVVMAGDGINDTLALSQSEIAIAMGNGADVAVDISDIVLTNDSMQSLYEAFVIAKASLRVVKENLFFSLLYNIVTIPLAMSGHVIPLFAALSMSLSSLVVVGNSMRIKNVLKRS</sequence>
<protein>
    <recommendedName>
        <fullName evidence="14">Copper-transporting ATPase</fullName>
        <ecNumber evidence="13">7.2.2.9</ecNumber>
    </recommendedName>
</protein>
<evidence type="ECO:0000256" key="15">
    <source>
        <dbReference type="ARBA" id="ARBA00047424"/>
    </source>
</evidence>
<reference evidence="19" key="1">
    <citation type="submission" date="2017-05" db="EMBL/GenBank/DDBJ databases">
        <title>Dechlorination kinetics govern the competition between two new strains of the genus Sulfurospirillum.</title>
        <authorList>
            <person name="Buttet G.F."/>
            <person name="Murray A.M."/>
            <person name="Goris T."/>
            <person name="Burion M."/>
            <person name="Lin B."/>
            <person name="Rolle M."/>
            <person name="Maillard J."/>
        </authorList>
    </citation>
    <scope>NUCLEOTIDE SEQUENCE [LARGE SCALE GENOMIC DNA]</scope>
    <source>
        <strain evidence="19">SL2-1</strain>
    </source>
</reference>
<keyword evidence="10 16" id="KW-1133">Transmembrane helix</keyword>
<dbReference type="EMBL" id="CP021416">
    <property type="protein sequence ID" value="ARU49477.1"/>
    <property type="molecule type" value="Genomic_DNA"/>
</dbReference>
<dbReference type="InterPro" id="IPR044492">
    <property type="entry name" value="P_typ_ATPase_HD_dom"/>
</dbReference>
<dbReference type="InterPro" id="IPR023298">
    <property type="entry name" value="ATPase_P-typ_TM_dom_sf"/>
</dbReference>
<dbReference type="SUPFAM" id="SSF56784">
    <property type="entry name" value="HAD-like"/>
    <property type="match status" value="1"/>
</dbReference>
<dbReference type="GO" id="GO:0005524">
    <property type="term" value="F:ATP binding"/>
    <property type="evidence" value="ECO:0007669"/>
    <property type="project" value="UniProtKB-UniRule"/>
</dbReference>
<evidence type="ECO:0000259" key="17">
    <source>
        <dbReference type="PROSITE" id="PS50846"/>
    </source>
</evidence>
<dbReference type="InterPro" id="IPR001757">
    <property type="entry name" value="P_typ_ATPase"/>
</dbReference>
<evidence type="ECO:0000256" key="2">
    <source>
        <dbReference type="ARBA" id="ARBA00004236"/>
    </source>
</evidence>
<dbReference type="Pfam" id="PF12156">
    <property type="entry name" value="ATPase-cat_bd"/>
    <property type="match status" value="1"/>
</dbReference>
<evidence type="ECO:0000256" key="10">
    <source>
        <dbReference type="ARBA" id="ARBA00022989"/>
    </source>
</evidence>
<dbReference type="PROSITE" id="PS50846">
    <property type="entry name" value="HMA_2"/>
    <property type="match status" value="1"/>
</dbReference>
<dbReference type="InterPro" id="IPR008250">
    <property type="entry name" value="ATPase_P-typ_transduc_dom_A_sf"/>
</dbReference>
<keyword evidence="7 16" id="KW-0547">Nucleotide-binding</keyword>
<organism evidence="18 19">
    <name type="scientific">Sulfurospirillum diekertiae</name>
    <dbReference type="NCBI Taxonomy" id="1854492"/>
    <lineage>
        <taxon>Bacteria</taxon>
        <taxon>Pseudomonadati</taxon>
        <taxon>Campylobacterota</taxon>
        <taxon>Epsilonproteobacteria</taxon>
        <taxon>Campylobacterales</taxon>
        <taxon>Sulfurospirillaceae</taxon>
        <taxon>Sulfurospirillum</taxon>
    </lineage>
</organism>
<dbReference type="GO" id="GO:0016887">
    <property type="term" value="F:ATP hydrolysis activity"/>
    <property type="evidence" value="ECO:0007669"/>
    <property type="project" value="InterPro"/>
</dbReference>
<dbReference type="Gene3D" id="3.30.70.100">
    <property type="match status" value="1"/>
</dbReference>
<feature type="transmembrane region" description="Helical" evidence="16">
    <location>
        <begin position="243"/>
        <end position="265"/>
    </location>
</feature>
<dbReference type="GO" id="GO:0005507">
    <property type="term" value="F:copper ion binding"/>
    <property type="evidence" value="ECO:0007669"/>
    <property type="project" value="TreeGrafter"/>
</dbReference>
<dbReference type="Proteomes" id="UP000196005">
    <property type="component" value="Chromosome"/>
</dbReference>
<dbReference type="InterPro" id="IPR023214">
    <property type="entry name" value="HAD_sf"/>
</dbReference>
<dbReference type="Pfam" id="PF00403">
    <property type="entry name" value="HMA"/>
    <property type="match status" value="1"/>
</dbReference>
<keyword evidence="8 16" id="KW-0067">ATP-binding</keyword>
<feature type="transmembrane region" description="Helical" evidence="16">
    <location>
        <begin position="455"/>
        <end position="482"/>
    </location>
</feature>
<evidence type="ECO:0000313" key="19">
    <source>
        <dbReference type="Proteomes" id="UP000196005"/>
    </source>
</evidence>
<feature type="transmembrane region" description="Helical" evidence="16">
    <location>
        <begin position="423"/>
        <end position="443"/>
    </location>
</feature>
<dbReference type="CDD" id="cd02079">
    <property type="entry name" value="P-type_ATPase_HM"/>
    <property type="match status" value="1"/>
</dbReference>
<dbReference type="GO" id="GO:0055070">
    <property type="term" value="P:copper ion homeostasis"/>
    <property type="evidence" value="ECO:0007669"/>
    <property type="project" value="TreeGrafter"/>
</dbReference>
<evidence type="ECO:0000256" key="16">
    <source>
        <dbReference type="RuleBase" id="RU362081"/>
    </source>
</evidence>
<dbReference type="GO" id="GO:0043682">
    <property type="term" value="F:P-type divalent copper transporter activity"/>
    <property type="evidence" value="ECO:0007669"/>
    <property type="project" value="UniProtKB-EC"/>
</dbReference>
<comment type="subcellular location">
    <subcellularLocation>
        <location evidence="2 16">Cell membrane</location>
    </subcellularLocation>
    <subcellularLocation>
        <location evidence="1">Endomembrane system</location>
        <topology evidence="1">Multi-pass membrane protein</topology>
    </subcellularLocation>
</comment>
<dbReference type="InterPro" id="IPR006121">
    <property type="entry name" value="HMA_dom"/>
</dbReference>
<keyword evidence="4" id="KW-0597">Phosphoprotein</keyword>
<keyword evidence="5 16" id="KW-0812">Transmembrane</keyword>
<dbReference type="CDD" id="cd00371">
    <property type="entry name" value="HMA"/>
    <property type="match status" value="1"/>
</dbReference>
<feature type="transmembrane region" description="Helical" evidence="16">
    <location>
        <begin position="757"/>
        <end position="773"/>
    </location>
</feature>
<dbReference type="InterPro" id="IPR036163">
    <property type="entry name" value="HMA_dom_sf"/>
</dbReference>
<dbReference type="NCBIfam" id="TIGR01525">
    <property type="entry name" value="ATPase-IB_hvy"/>
    <property type="match status" value="1"/>
</dbReference>
<keyword evidence="16" id="KW-1003">Cell membrane</keyword>
<dbReference type="PANTHER" id="PTHR43520">
    <property type="entry name" value="ATP7, ISOFORM B"/>
    <property type="match status" value="1"/>
</dbReference>
<name>A0A1Y0HMW6_9BACT</name>
<evidence type="ECO:0000256" key="4">
    <source>
        <dbReference type="ARBA" id="ARBA00022553"/>
    </source>
</evidence>
<dbReference type="AlphaFoldDB" id="A0A1Y0HMW6"/>
<evidence type="ECO:0000256" key="12">
    <source>
        <dbReference type="ARBA" id="ARBA00037143"/>
    </source>
</evidence>
<evidence type="ECO:0000256" key="5">
    <source>
        <dbReference type="ARBA" id="ARBA00022692"/>
    </source>
</evidence>
<comment type="function">
    <text evidence="12">Probably involved in copper export.</text>
</comment>
<evidence type="ECO:0000256" key="9">
    <source>
        <dbReference type="ARBA" id="ARBA00022967"/>
    </source>
</evidence>
<dbReference type="Pfam" id="PF00122">
    <property type="entry name" value="E1-E2_ATPase"/>
    <property type="match status" value="1"/>
</dbReference>
<dbReference type="RefSeq" id="WP_087439225.1">
    <property type="nucleotide sequence ID" value="NZ_CP021416.1"/>
</dbReference>
<dbReference type="PRINTS" id="PR00943">
    <property type="entry name" value="CUATPASE"/>
</dbReference>
<evidence type="ECO:0000256" key="1">
    <source>
        <dbReference type="ARBA" id="ARBA00004127"/>
    </source>
</evidence>
<keyword evidence="18" id="KW-0378">Hydrolase</keyword>
<keyword evidence="19" id="KW-1185">Reference proteome</keyword>
<feature type="transmembrane region" description="Helical" evidence="16">
    <location>
        <begin position="178"/>
        <end position="198"/>
    </location>
</feature>
<dbReference type="GO" id="GO:0005886">
    <property type="term" value="C:plasma membrane"/>
    <property type="evidence" value="ECO:0007669"/>
    <property type="project" value="UniProtKB-SubCell"/>
</dbReference>
<comment type="catalytic activity">
    <reaction evidence="15">
        <text>Cu(2+)(in) + ATP + H2O = Cu(2+)(out) + ADP + phosphate + H(+)</text>
        <dbReference type="Rhea" id="RHEA:10376"/>
        <dbReference type="ChEBI" id="CHEBI:15377"/>
        <dbReference type="ChEBI" id="CHEBI:15378"/>
        <dbReference type="ChEBI" id="CHEBI:29036"/>
        <dbReference type="ChEBI" id="CHEBI:30616"/>
        <dbReference type="ChEBI" id="CHEBI:43474"/>
        <dbReference type="ChEBI" id="CHEBI:456216"/>
        <dbReference type="EC" id="7.2.2.9"/>
    </reaction>
</comment>
<dbReference type="InterPro" id="IPR018303">
    <property type="entry name" value="ATPase_P-typ_P_site"/>
</dbReference>
<accession>A0A1Y0HMW6</accession>
<dbReference type="Pfam" id="PF00702">
    <property type="entry name" value="Hydrolase"/>
    <property type="match status" value="1"/>
</dbReference>
<dbReference type="InterPro" id="IPR036412">
    <property type="entry name" value="HAD-like_sf"/>
</dbReference>
<dbReference type="SFLD" id="SFLDS00003">
    <property type="entry name" value="Haloacid_Dehalogenase"/>
    <property type="match status" value="1"/>
</dbReference>